<organism evidence="1 2">
    <name type="scientific">Phaeosphaeria nodorum (strain SN15 / ATCC MYA-4574 / FGSC 10173)</name>
    <name type="common">Glume blotch fungus</name>
    <name type="synonym">Parastagonospora nodorum</name>
    <dbReference type="NCBI Taxonomy" id="321614"/>
    <lineage>
        <taxon>Eukaryota</taxon>
        <taxon>Fungi</taxon>
        <taxon>Dikarya</taxon>
        <taxon>Ascomycota</taxon>
        <taxon>Pezizomycotina</taxon>
        <taxon>Dothideomycetes</taxon>
        <taxon>Pleosporomycetidae</taxon>
        <taxon>Pleosporales</taxon>
        <taxon>Pleosporineae</taxon>
        <taxon>Phaeosphaeriaceae</taxon>
        <taxon>Parastagonospora</taxon>
    </lineage>
</organism>
<keyword evidence="2" id="KW-1185">Reference proteome</keyword>
<protein>
    <submittedName>
        <fullName evidence="1">Uncharacterized protein</fullName>
    </submittedName>
</protein>
<proteinExistence type="predicted"/>
<accession>A0A7U2FET0</accession>
<gene>
    <name evidence="1" type="ORF">JI435_420500</name>
</gene>
<dbReference type="EMBL" id="CP069038">
    <property type="protein sequence ID" value="QRD03938.1"/>
    <property type="molecule type" value="Genomic_DNA"/>
</dbReference>
<dbReference type="VEuPathDB" id="FungiDB:JI435_420500"/>
<dbReference type="AlphaFoldDB" id="A0A7U2FET0"/>
<evidence type="ECO:0000313" key="1">
    <source>
        <dbReference type="EMBL" id="QRD03938.1"/>
    </source>
</evidence>
<dbReference type="Proteomes" id="UP000663193">
    <property type="component" value="Chromosome 16"/>
</dbReference>
<evidence type="ECO:0000313" key="2">
    <source>
        <dbReference type="Proteomes" id="UP000663193"/>
    </source>
</evidence>
<reference evidence="2" key="1">
    <citation type="journal article" date="2021" name="BMC Genomics">
        <title>Chromosome-level genome assembly and manually-curated proteome of model necrotroph Parastagonospora nodorum Sn15 reveals a genome-wide trove of candidate effector homologs, and redundancy of virulence-related functions within an accessory chromosome.</title>
        <authorList>
            <person name="Bertazzoni S."/>
            <person name="Jones D.A.B."/>
            <person name="Phan H.T."/>
            <person name="Tan K.-C."/>
            <person name="Hane J.K."/>
        </authorList>
    </citation>
    <scope>NUCLEOTIDE SEQUENCE [LARGE SCALE GENOMIC DNA]</scope>
    <source>
        <strain evidence="2">SN15 / ATCC MYA-4574 / FGSC 10173)</strain>
    </source>
</reference>
<sequence length="108" mass="12339">MYRILAQGPHFICTYAPATFTSFGTVRNAQISSRSHLATLTRSTIKSRKNIKHAAWQRLRTSYRAYIPLIHVGRSKLPKPKDVMRLDHCFDASLLSTADGNEDWVYSQ</sequence>
<name>A0A7U2FET0_PHANO</name>